<organism evidence="1 2">
    <name type="scientific">Liparis tanakae</name>
    <name type="common">Tanaka's snailfish</name>
    <dbReference type="NCBI Taxonomy" id="230148"/>
    <lineage>
        <taxon>Eukaryota</taxon>
        <taxon>Metazoa</taxon>
        <taxon>Chordata</taxon>
        <taxon>Craniata</taxon>
        <taxon>Vertebrata</taxon>
        <taxon>Euteleostomi</taxon>
        <taxon>Actinopterygii</taxon>
        <taxon>Neopterygii</taxon>
        <taxon>Teleostei</taxon>
        <taxon>Neoteleostei</taxon>
        <taxon>Acanthomorphata</taxon>
        <taxon>Eupercaria</taxon>
        <taxon>Perciformes</taxon>
        <taxon>Cottioidei</taxon>
        <taxon>Cottales</taxon>
        <taxon>Liparidae</taxon>
        <taxon>Liparis</taxon>
    </lineage>
</organism>
<sequence length="131" mass="14823">MCWRCETVAQLHEQYVLTGSELKIGDVAGGILMQPSPQQIQPLLSQRAPAELSNSRHQKIHCSCLHTNNRQEVTNSNYMDLVCFQFNWLFLVREPSSPSLSLWRSRAQAWATDLCRASSNTRAFSSSTLLP</sequence>
<accession>A0A4Z2HS58</accession>
<keyword evidence="2" id="KW-1185">Reference proteome</keyword>
<gene>
    <name evidence="1" type="ORF">EYF80_021088</name>
</gene>
<name>A0A4Z2HS58_9TELE</name>
<dbReference type="Proteomes" id="UP000314294">
    <property type="component" value="Unassembled WGS sequence"/>
</dbReference>
<comment type="caution">
    <text evidence="1">The sequence shown here is derived from an EMBL/GenBank/DDBJ whole genome shotgun (WGS) entry which is preliminary data.</text>
</comment>
<proteinExistence type="predicted"/>
<evidence type="ECO:0000313" key="2">
    <source>
        <dbReference type="Proteomes" id="UP000314294"/>
    </source>
</evidence>
<dbReference type="EMBL" id="SRLO01000186">
    <property type="protein sequence ID" value="TNN68679.1"/>
    <property type="molecule type" value="Genomic_DNA"/>
</dbReference>
<dbReference type="AlphaFoldDB" id="A0A4Z2HS58"/>
<evidence type="ECO:0000313" key="1">
    <source>
        <dbReference type="EMBL" id="TNN68679.1"/>
    </source>
</evidence>
<protein>
    <submittedName>
        <fullName evidence="1">Uncharacterized protein</fullName>
    </submittedName>
</protein>
<reference evidence="1 2" key="1">
    <citation type="submission" date="2019-03" db="EMBL/GenBank/DDBJ databases">
        <title>First draft genome of Liparis tanakae, snailfish: a comprehensive survey of snailfish specific genes.</title>
        <authorList>
            <person name="Kim W."/>
            <person name="Song I."/>
            <person name="Jeong J.-H."/>
            <person name="Kim D."/>
            <person name="Kim S."/>
            <person name="Ryu S."/>
            <person name="Song J.Y."/>
            <person name="Lee S.K."/>
        </authorList>
    </citation>
    <scope>NUCLEOTIDE SEQUENCE [LARGE SCALE GENOMIC DNA]</scope>
    <source>
        <tissue evidence="1">Muscle</tissue>
    </source>
</reference>